<dbReference type="InterPro" id="IPR013022">
    <property type="entry name" value="Xyl_isomerase-like_TIM-brl"/>
</dbReference>
<dbReference type="RefSeq" id="WP_284485765.1">
    <property type="nucleotide sequence ID" value="NZ_JASNJE010000013.1"/>
</dbReference>
<dbReference type="Gene3D" id="3.20.20.150">
    <property type="entry name" value="Divalent-metal-dependent TIM barrel enzymes"/>
    <property type="match status" value="1"/>
</dbReference>
<dbReference type="InterPro" id="IPR050312">
    <property type="entry name" value="IolE/XylAMocC-like"/>
</dbReference>
<name>A0ABT7FG97_9RHOB</name>
<dbReference type="Proteomes" id="UP001227126">
    <property type="component" value="Unassembled WGS sequence"/>
</dbReference>
<feature type="domain" description="Xylose isomerase-like TIM barrel" evidence="1">
    <location>
        <begin position="20"/>
        <end position="229"/>
    </location>
</feature>
<sequence>MRPVSLAHLTFLDLPPPALIRLAAKAGFAAVGLRLIAVTETTPGYRLMDDPAMMRDTRRAMRDTGVTVNDIEFVRLTPEFDAGTLDAFLAAGAELEARHIVTAPYDPDLARLTDNLAAFADRAEGFGLRPVLEFFPWTNVPDLRTALGIVTATGNPSIGVLLDTLHFDRSGSRTGDLTQADPDRFPFIHLCDAMVQPAYSEDALLRTAREARMIPGQGEIPLRDILGHVPPEAMAALEIPMEAQRPGQTRLALAKQMIAAARDHLENQGLCRN</sequence>
<dbReference type="PANTHER" id="PTHR12110:SF48">
    <property type="entry name" value="BLL3656 PROTEIN"/>
    <property type="match status" value="1"/>
</dbReference>
<keyword evidence="3" id="KW-1185">Reference proteome</keyword>
<dbReference type="SUPFAM" id="SSF51658">
    <property type="entry name" value="Xylose isomerase-like"/>
    <property type="match status" value="1"/>
</dbReference>
<evidence type="ECO:0000259" key="1">
    <source>
        <dbReference type="Pfam" id="PF01261"/>
    </source>
</evidence>
<protein>
    <submittedName>
        <fullName evidence="2">TIM barrel protein</fullName>
    </submittedName>
</protein>
<proteinExistence type="predicted"/>
<dbReference type="Pfam" id="PF01261">
    <property type="entry name" value="AP_endonuc_2"/>
    <property type="match status" value="1"/>
</dbReference>
<dbReference type="InterPro" id="IPR036237">
    <property type="entry name" value="Xyl_isomerase-like_sf"/>
</dbReference>
<dbReference type="EMBL" id="JASNJE010000013">
    <property type="protein sequence ID" value="MDK3073829.1"/>
    <property type="molecule type" value="Genomic_DNA"/>
</dbReference>
<evidence type="ECO:0000313" key="3">
    <source>
        <dbReference type="Proteomes" id="UP001227126"/>
    </source>
</evidence>
<dbReference type="PANTHER" id="PTHR12110">
    <property type="entry name" value="HYDROXYPYRUVATE ISOMERASE"/>
    <property type="match status" value="1"/>
</dbReference>
<accession>A0ABT7FG97</accession>
<organism evidence="2 3">
    <name type="scientific">Sedimentitalea xiamensis</name>
    <dbReference type="NCBI Taxonomy" id="3050037"/>
    <lineage>
        <taxon>Bacteria</taxon>
        <taxon>Pseudomonadati</taxon>
        <taxon>Pseudomonadota</taxon>
        <taxon>Alphaproteobacteria</taxon>
        <taxon>Rhodobacterales</taxon>
        <taxon>Paracoccaceae</taxon>
        <taxon>Sedimentitalea</taxon>
    </lineage>
</organism>
<reference evidence="2 3" key="1">
    <citation type="submission" date="2023-05" db="EMBL/GenBank/DDBJ databases">
        <title>Sedimentitalea sp. nov. JM2-8.</title>
        <authorList>
            <person name="Huang J."/>
        </authorList>
    </citation>
    <scope>NUCLEOTIDE SEQUENCE [LARGE SCALE GENOMIC DNA]</scope>
    <source>
        <strain evidence="2 3">JM2-8</strain>
    </source>
</reference>
<gene>
    <name evidence="2" type="ORF">QO034_11965</name>
</gene>
<evidence type="ECO:0000313" key="2">
    <source>
        <dbReference type="EMBL" id="MDK3073829.1"/>
    </source>
</evidence>
<comment type="caution">
    <text evidence="2">The sequence shown here is derived from an EMBL/GenBank/DDBJ whole genome shotgun (WGS) entry which is preliminary data.</text>
</comment>